<dbReference type="RefSeq" id="WP_252850966.1">
    <property type="nucleotide sequence ID" value="NZ_JAMXLR010000012.1"/>
</dbReference>
<dbReference type="Proteomes" id="UP001155241">
    <property type="component" value="Unassembled WGS sequence"/>
</dbReference>
<dbReference type="Gene3D" id="1.20.1260.10">
    <property type="match status" value="1"/>
</dbReference>
<dbReference type="SUPFAM" id="SSF47240">
    <property type="entry name" value="Ferritin-like"/>
    <property type="match status" value="1"/>
</dbReference>
<dbReference type="PANTHER" id="PTHR30565:SF9">
    <property type="entry name" value="PROTEIN YCIF"/>
    <property type="match status" value="1"/>
</dbReference>
<dbReference type="AlphaFoldDB" id="A0A9X2JF36"/>
<dbReference type="CDD" id="cd07909">
    <property type="entry name" value="YciF"/>
    <property type="match status" value="1"/>
</dbReference>
<dbReference type="PANTHER" id="PTHR30565">
    <property type="entry name" value="PROTEIN YCIF"/>
    <property type="match status" value="1"/>
</dbReference>
<sequence length="164" mass="18199">MNIDSLEKLYVHELKDLYSAETQLLEALPKMAAAASHDELKAGFEEHLKQTKQHVARLEAIFKTLDFQPGGHKCNGMEGLIAEGEEILREDMPGEVRDAALVAAAQRVEHYEMAGYGVASTYAEKLGHKDHADLLTETLEEEGATDRKLSRLATRCLNFFALTA</sequence>
<organism evidence="1 2">
    <name type="scientific">Aeoliella straminimaris</name>
    <dbReference type="NCBI Taxonomy" id="2954799"/>
    <lineage>
        <taxon>Bacteria</taxon>
        <taxon>Pseudomonadati</taxon>
        <taxon>Planctomycetota</taxon>
        <taxon>Planctomycetia</taxon>
        <taxon>Pirellulales</taxon>
        <taxon>Lacipirellulaceae</taxon>
        <taxon>Aeoliella</taxon>
    </lineage>
</organism>
<dbReference type="Pfam" id="PF05974">
    <property type="entry name" value="DUF892"/>
    <property type="match status" value="1"/>
</dbReference>
<dbReference type="InterPro" id="IPR047114">
    <property type="entry name" value="YciF"/>
</dbReference>
<reference evidence="1" key="1">
    <citation type="submission" date="2022-06" db="EMBL/GenBank/DDBJ databases">
        <title>Aeoliella straminimaris, a novel planctomycete from sediments.</title>
        <authorList>
            <person name="Vitorino I.R."/>
            <person name="Lage O.M."/>
        </authorList>
    </citation>
    <scope>NUCLEOTIDE SEQUENCE</scope>
    <source>
        <strain evidence="1">ICT_H6.2</strain>
    </source>
</reference>
<dbReference type="InterPro" id="IPR010287">
    <property type="entry name" value="DUF892_YciF-like"/>
</dbReference>
<keyword evidence="2" id="KW-1185">Reference proteome</keyword>
<accession>A0A9X2JF36</accession>
<evidence type="ECO:0000313" key="2">
    <source>
        <dbReference type="Proteomes" id="UP001155241"/>
    </source>
</evidence>
<dbReference type="InterPro" id="IPR012347">
    <property type="entry name" value="Ferritin-like"/>
</dbReference>
<evidence type="ECO:0000313" key="1">
    <source>
        <dbReference type="EMBL" id="MCO6042867.1"/>
    </source>
</evidence>
<comment type="caution">
    <text evidence="1">The sequence shown here is derived from an EMBL/GenBank/DDBJ whole genome shotgun (WGS) entry which is preliminary data.</text>
</comment>
<protein>
    <submittedName>
        <fullName evidence="1">Ferritin-like domain-containing protein</fullName>
    </submittedName>
</protein>
<gene>
    <name evidence="1" type="ORF">NG895_03000</name>
</gene>
<dbReference type="EMBL" id="JAMXLR010000012">
    <property type="protein sequence ID" value="MCO6042867.1"/>
    <property type="molecule type" value="Genomic_DNA"/>
</dbReference>
<name>A0A9X2JF36_9BACT</name>
<proteinExistence type="predicted"/>
<dbReference type="InterPro" id="IPR009078">
    <property type="entry name" value="Ferritin-like_SF"/>
</dbReference>